<gene>
    <name evidence="3" type="ORF">MCOL2_18594</name>
</gene>
<name>W7DNY8_9LIST</name>
<evidence type="ECO:0000256" key="2">
    <source>
        <dbReference type="ARBA" id="ARBA00022679"/>
    </source>
</evidence>
<proteinExistence type="predicted"/>
<dbReference type="InterPro" id="IPR007213">
    <property type="entry name" value="Ppm1/Ppm2/Tcmp"/>
</dbReference>
<evidence type="ECO:0000256" key="1">
    <source>
        <dbReference type="ARBA" id="ARBA00022603"/>
    </source>
</evidence>
<evidence type="ECO:0000313" key="4">
    <source>
        <dbReference type="Proteomes" id="UP000019241"/>
    </source>
</evidence>
<dbReference type="AlphaFoldDB" id="W7DNY8"/>
<reference evidence="3 4" key="1">
    <citation type="submission" date="2012-12" db="EMBL/GenBank/DDBJ databases">
        <title>Novel taxa of Listeriaceae from agricultural environments in the United States.</title>
        <authorList>
            <person name="den Bakker H.C."/>
            <person name="Allred A."/>
            <person name="Warchocki S."/>
            <person name="Wright E.M."/>
            <person name="Burrell A."/>
            <person name="Nightingale K.K."/>
            <person name="Kephart D."/>
            <person name="Wiedmann M."/>
        </authorList>
    </citation>
    <scope>NUCLEOTIDE SEQUENCE [LARGE SCALE GENOMIC DNA]</scope>
    <source>
        <strain evidence="3 4">FSL S10-1203</strain>
    </source>
</reference>
<dbReference type="SUPFAM" id="SSF53335">
    <property type="entry name" value="S-adenosyl-L-methionine-dependent methyltransferases"/>
    <property type="match status" value="1"/>
</dbReference>
<dbReference type="Gene3D" id="3.40.50.150">
    <property type="entry name" value="Vaccinia Virus protein VP39"/>
    <property type="match status" value="1"/>
</dbReference>
<protein>
    <submittedName>
        <fullName evidence="3">Methyltransferase, putative, TIGR00027 family protein</fullName>
    </submittedName>
</protein>
<dbReference type="GO" id="GO:0008168">
    <property type="term" value="F:methyltransferase activity"/>
    <property type="evidence" value="ECO:0007669"/>
    <property type="project" value="UniProtKB-KW"/>
</dbReference>
<dbReference type="Proteomes" id="UP000019241">
    <property type="component" value="Unassembled WGS sequence"/>
</dbReference>
<organism evidence="3 4">
    <name type="scientific">Listeria fleischmannii FSL S10-1203</name>
    <dbReference type="NCBI Taxonomy" id="1265822"/>
    <lineage>
        <taxon>Bacteria</taxon>
        <taxon>Bacillati</taxon>
        <taxon>Bacillota</taxon>
        <taxon>Bacilli</taxon>
        <taxon>Bacillales</taxon>
        <taxon>Listeriaceae</taxon>
        <taxon>Listeria</taxon>
    </lineage>
</organism>
<dbReference type="GO" id="GO:0032259">
    <property type="term" value="P:methylation"/>
    <property type="evidence" value="ECO:0007669"/>
    <property type="project" value="UniProtKB-KW"/>
</dbReference>
<dbReference type="Pfam" id="PF04072">
    <property type="entry name" value="LCM"/>
    <property type="match status" value="1"/>
</dbReference>
<keyword evidence="2 3" id="KW-0808">Transferase</keyword>
<comment type="caution">
    <text evidence="3">The sequence shown here is derived from an EMBL/GenBank/DDBJ whole genome shotgun (WGS) entry which is preliminary data.</text>
</comment>
<dbReference type="PATRIC" id="fig|1265822.4.peg.3791"/>
<accession>W7DNY8</accession>
<dbReference type="EMBL" id="AODM01000073">
    <property type="protein sequence ID" value="EUJ47038.1"/>
    <property type="molecule type" value="Genomic_DNA"/>
</dbReference>
<sequence>MIGKQKVCFTRNVITRNNYFKKNLQKYHTYFDQVLVLGVGLDTKFDELDILVDKPIFALDIQGEHIRDIYQKAGLTSQVHIIDADFNQIEQEAIQDTFIKEGLDIQLRTILVWEGGTFYLTPADIFSLLSLVNKTLNVVGLWEIFLTKSSFQMKRTRIIK</sequence>
<dbReference type="InterPro" id="IPR029063">
    <property type="entry name" value="SAM-dependent_MTases_sf"/>
</dbReference>
<dbReference type="RefSeq" id="WP_036065051.1">
    <property type="nucleotide sequence ID" value="NZ_AODM01000073.1"/>
</dbReference>
<evidence type="ECO:0000313" key="3">
    <source>
        <dbReference type="EMBL" id="EUJ47038.1"/>
    </source>
</evidence>
<keyword evidence="1 3" id="KW-0489">Methyltransferase</keyword>